<comment type="caution">
    <text evidence="1">The sequence shown here is derived from an EMBL/GenBank/DDBJ whole genome shotgun (WGS) entry which is preliminary data.</text>
</comment>
<accession>A0A730EFG0</accession>
<organism evidence="1">
    <name type="scientific">Salmonella enterica subsp. enterica serovar Cerro</name>
    <dbReference type="NCBI Taxonomy" id="340188"/>
    <lineage>
        <taxon>Bacteria</taxon>
        <taxon>Pseudomonadati</taxon>
        <taxon>Pseudomonadota</taxon>
        <taxon>Gammaproteobacteria</taxon>
        <taxon>Enterobacterales</taxon>
        <taxon>Enterobacteriaceae</taxon>
        <taxon>Salmonella</taxon>
    </lineage>
</organism>
<reference evidence="1" key="2">
    <citation type="submission" date="2018-07" db="EMBL/GenBank/DDBJ databases">
        <authorList>
            <consortium name="NCBI Pathogen Detection Project"/>
        </authorList>
    </citation>
    <scope>NUCLEOTIDE SEQUENCE</scope>
    <source>
        <strain evidence="1">11-7712</strain>
    </source>
</reference>
<sequence length="159" mass="18414">MITEKDNVFYCDCGFSFERGRSGHHECGDGLRAKLELFRTAFMEYSDKTDWVQTDKRFDVIKPWGKHRADVLREFIEHLESKLVAAESGFPPLTVERLIREKGALEKRVAELEAREVRLPQRFDVQSYSCSEEPDGEWYARDDVLAALANAGVRFYEEG</sequence>
<proteinExistence type="predicted"/>
<reference evidence="1" key="1">
    <citation type="journal article" date="2018" name="Genome Biol.">
        <title>SKESA: strategic k-mer extension for scrupulous assemblies.</title>
        <authorList>
            <person name="Souvorov A."/>
            <person name="Agarwala R."/>
            <person name="Lipman D.J."/>
        </authorList>
    </citation>
    <scope>NUCLEOTIDE SEQUENCE</scope>
    <source>
        <strain evidence="1">11-7712</strain>
    </source>
</reference>
<dbReference type="EMBL" id="DAARSL010000005">
    <property type="protein sequence ID" value="HAE3751503.1"/>
    <property type="molecule type" value="Genomic_DNA"/>
</dbReference>
<dbReference type="AlphaFoldDB" id="A0A730EFG0"/>
<evidence type="ECO:0000313" key="1">
    <source>
        <dbReference type="EMBL" id="HAE3751503.1"/>
    </source>
</evidence>
<name>A0A730EFG0_SALET</name>
<gene>
    <name evidence="1" type="ORF">G4A16_001240</name>
</gene>
<evidence type="ECO:0008006" key="2">
    <source>
        <dbReference type="Google" id="ProtNLM"/>
    </source>
</evidence>
<protein>
    <recommendedName>
        <fullName evidence="2">Ead/Ea22-like family protein</fullName>
    </recommendedName>
</protein>